<keyword evidence="4 6" id="KW-1133">Transmembrane helix</keyword>
<dbReference type="RefSeq" id="WP_068194107.1">
    <property type="nucleotide sequence ID" value="NZ_CP013909.1"/>
</dbReference>
<evidence type="ECO:0000313" key="7">
    <source>
        <dbReference type="EMBL" id="ALW85883.1"/>
    </source>
</evidence>
<dbReference type="GO" id="GO:0005886">
    <property type="term" value="C:plasma membrane"/>
    <property type="evidence" value="ECO:0007669"/>
    <property type="project" value="UniProtKB-SubCell"/>
</dbReference>
<dbReference type="STRING" id="1411621.AUC43_12725"/>
<feature type="transmembrane region" description="Helical" evidence="6">
    <location>
        <begin position="164"/>
        <end position="181"/>
    </location>
</feature>
<dbReference type="InterPro" id="IPR019860">
    <property type="entry name" value="Motility-assoc_ABC_perm_GldF"/>
</dbReference>
<evidence type="ECO:0000256" key="1">
    <source>
        <dbReference type="ARBA" id="ARBA00004651"/>
    </source>
</evidence>
<evidence type="ECO:0000256" key="2">
    <source>
        <dbReference type="ARBA" id="ARBA00022475"/>
    </source>
</evidence>
<name>A0A0U4BH58_9BACT</name>
<dbReference type="AlphaFoldDB" id="A0A0U4BH58"/>
<feature type="transmembrane region" description="Helical" evidence="6">
    <location>
        <begin position="138"/>
        <end position="157"/>
    </location>
</feature>
<dbReference type="EMBL" id="CP013909">
    <property type="protein sequence ID" value="ALW85883.1"/>
    <property type="molecule type" value="Genomic_DNA"/>
</dbReference>
<comment type="subcellular location">
    <subcellularLocation>
        <location evidence="1">Cell membrane</location>
        <topology evidence="1">Multi-pass membrane protein</topology>
    </subcellularLocation>
</comment>
<evidence type="ECO:0000313" key="8">
    <source>
        <dbReference type="Proteomes" id="UP000059542"/>
    </source>
</evidence>
<feature type="transmembrane region" description="Helical" evidence="6">
    <location>
        <begin position="12"/>
        <end position="35"/>
    </location>
</feature>
<evidence type="ECO:0000256" key="4">
    <source>
        <dbReference type="ARBA" id="ARBA00022989"/>
    </source>
</evidence>
<dbReference type="InterPro" id="IPR025699">
    <property type="entry name" value="ABC2_memb-like"/>
</dbReference>
<protein>
    <submittedName>
        <fullName evidence="7">Gliding motility-associated ABC transporter permease subunit GldF</fullName>
    </submittedName>
</protein>
<proteinExistence type="predicted"/>
<feature type="transmembrane region" description="Helical" evidence="6">
    <location>
        <begin position="94"/>
        <end position="118"/>
    </location>
</feature>
<keyword evidence="8" id="KW-1185">Reference proteome</keyword>
<keyword evidence="3 6" id="KW-0812">Transmembrane</keyword>
<dbReference type="OrthoDB" id="9794512at2"/>
<evidence type="ECO:0000256" key="5">
    <source>
        <dbReference type="ARBA" id="ARBA00023136"/>
    </source>
</evidence>
<feature type="transmembrane region" description="Helical" evidence="6">
    <location>
        <begin position="218"/>
        <end position="236"/>
    </location>
</feature>
<evidence type="ECO:0000256" key="6">
    <source>
        <dbReference type="SAM" id="Phobius"/>
    </source>
</evidence>
<dbReference type="Proteomes" id="UP000059542">
    <property type="component" value="Chromosome"/>
</dbReference>
<keyword evidence="2" id="KW-1003">Cell membrane</keyword>
<dbReference type="PANTHER" id="PTHR30294">
    <property type="entry name" value="MEMBRANE COMPONENT OF ABC TRANSPORTER YHHJ-RELATED"/>
    <property type="match status" value="1"/>
</dbReference>
<dbReference type="KEGG" id="hyg:AUC43_12725"/>
<keyword evidence="5 6" id="KW-0472">Membrane</keyword>
<feature type="transmembrane region" description="Helical" evidence="6">
    <location>
        <begin position="55"/>
        <end position="73"/>
    </location>
</feature>
<dbReference type="PANTHER" id="PTHR30294:SF29">
    <property type="entry name" value="MULTIDRUG ABC TRANSPORTER PERMEASE YBHS-RELATED"/>
    <property type="match status" value="1"/>
</dbReference>
<accession>A0A0U4BH58</accession>
<sequence>MLTILQKEFNAFLNSPVAYVVLGVFLIATGLFVWVFPDSSVLDYGYADLQTLFNLAPWIFLFLIPAITMRTFAEEKKAGTIELLLTRPLTDGQIIGGKYLACFILALLALIPTLLYYFSVYKLGNPEGNIDSAATVGSYLGLALLAAVFAAIGILASALTRDQIIAFLVAVVGCFLVYSGFDSLASVLEGGPAYYVSQLGIAAHYRDLSKGLIDSRDLVYFFSVVAVALQATRLALRSRNW</sequence>
<dbReference type="Pfam" id="PF13346">
    <property type="entry name" value="ABC2_membrane_5"/>
    <property type="match status" value="1"/>
</dbReference>
<evidence type="ECO:0000256" key="3">
    <source>
        <dbReference type="ARBA" id="ARBA00022692"/>
    </source>
</evidence>
<gene>
    <name evidence="7" type="ORF">AUC43_12725</name>
</gene>
<organism evidence="7 8">
    <name type="scientific">Hymenobacter sedentarius</name>
    <dbReference type="NCBI Taxonomy" id="1411621"/>
    <lineage>
        <taxon>Bacteria</taxon>
        <taxon>Pseudomonadati</taxon>
        <taxon>Bacteroidota</taxon>
        <taxon>Cytophagia</taxon>
        <taxon>Cytophagales</taxon>
        <taxon>Hymenobacteraceae</taxon>
        <taxon>Hymenobacter</taxon>
    </lineage>
</organism>
<dbReference type="NCBIfam" id="TIGR03518">
    <property type="entry name" value="ABC_perm_GldF"/>
    <property type="match status" value="1"/>
</dbReference>
<reference evidence="7 8" key="1">
    <citation type="submission" date="2015-12" db="EMBL/GenBank/DDBJ databases">
        <authorList>
            <person name="Shamseldin A."/>
            <person name="Moawad H."/>
            <person name="Abd El-Rahim W.M."/>
            <person name="Sadowsky M.J."/>
        </authorList>
    </citation>
    <scope>NUCLEOTIDE SEQUENCE [LARGE SCALE GENOMIC DNA]</scope>
    <source>
        <strain evidence="7 8">DG5B</strain>
    </source>
</reference>
<dbReference type="InterPro" id="IPR051449">
    <property type="entry name" value="ABC-2_transporter_component"/>
</dbReference>